<keyword evidence="2 7" id="KW-0963">Cytoplasm</keyword>
<dbReference type="GO" id="GO:0003700">
    <property type="term" value="F:DNA-binding transcription factor activity"/>
    <property type="evidence" value="ECO:0007669"/>
    <property type="project" value="InterPro"/>
</dbReference>
<evidence type="ECO:0000256" key="4">
    <source>
        <dbReference type="ARBA" id="ARBA00022884"/>
    </source>
</evidence>
<comment type="subcellular location">
    <subcellularLocation>
        <location evidence="7">Cytoplasm</location>
    </subcellularLocation>
</comment>
<evidence type="ECO:0000259" key="9">
    <source>
        <dbReference type="SMART" id="SM00322"/>
    </source>
</evidence>
<dbReference type="Pfam" id="PF03118">
    <property type="entry name" value="RNA_pol_A_CTD"/>
    <property type="match status" value="1"/>
</dbReference>
<dbReference type="SUPFAM" id="SSF54814">
    <property type="entry name" value="Prokaryotic type KH domain (KH-domain type II)"/>
    <property type="match status" value="2"/>
</dbReference>
<dbReference type="Pfam" id="PF26594">
    <property type="entry name" value="KH_NusA_2nd"/>
    <property type="match status" value="1"/>
</dbReference>
<dbReference type="InterPro" id="IPR011260">
    <property type="entry name" value="RNAP_asu_C"/>
</dbReference>
<dbReference type="NCBIfam" id="TIGR01953">
    <property type="entry name" value="NusA"/>
    <property type="match status" value="1"/>
</dbReference>
<dbReference type="InterPro" id="IPR015946">
    <property type="entry name" value="KH_dom-like_a/b"/>
</dbReference>
<dbReference type="GO" id="GO:0003677">
    <property type="term" value="F:DNA binding"/>
    <property type="evidence" value="ECO:0007669"/>
    <property type="project" value="InterPro"/>
</dbReference>
<dbReference type="HAMAP" id="MF_00945_B">
    <property type="entry name" value="NusA_B"/>
    <property type="match status" value="1"/>
</dbReference>
<comment type="similarity">
    <text evidence="7">Belongs to the NusA family.</text>
</comment>
<evidence type="ECO:0000256" key="8">
    <source>
        <dbReference type="SAM" id="MobiDB-lite"/>
    </source>
</evidence>
<keyword evidence="1 7" id="KW-0806">Transcription termination</keyword>
<dbReference type="SUPFAM" id="SSF69705">
    <property type="entry name" value="Transcription factor NusA, N-terminal domain"/>
    <property type="match status" value="1"/>
</dbReference>
<dbReference type="InterPro" id="IPR013735">
    <property type="entry name" value="TF_NusA_N"/>
</dbReference>
<dbReference type="InterPro" id="IPR010213">
    <property type="entry name" value="TF_NusA"/>
</dbReference>
<evidence type="ECO:0000313" key="11">
    <source>
        <dbReference type="Proteomes" id="UP000070457"/>
    </source>
</evidence>
<comment type="function">
    <text evidence="7">Participates in both transcription termination and antitermination.</text>
</comment>
<feature type="compositionally biased region" description="Low complexity" evidence="8">
    <location>
        <begin position="377"/>
        <end position="397"/>
    </location>
</feature>
<comment type="subunit">
    <text evidence="7">Monomer. Binds directly to the core enzyme of the DNA-dependent RNA polymerase and to nascent RNA.</text>
</comment>
<dbReference type="CDD" id="cd22529">
    <property type="entry name" value="KH-II_NusA_rpt2"/>
    <property type="match status" value="1"/>
</dbReference>
<evidence type="ECO:0000256" key="5">
    <source>
        <dbReference type="ARBA" id="ARBA00023015"/>
    </source>
</evidence>
<gene>
    <name evidence="7" type="primary">nusA</name>
    <name evidence="10" type="ORF">TR69_WS6001001145</name>
</gene>
<reference evidence="10 11" key="1">
    <citation type="submission" date="2015-02" db="EMBL/GenBank/DDBJ databases">
        <title>Improved understanding of the partial-nitritation anammox process through 23 genomes representing the majority of the microbial community.</title>
        <authorList>
            <person name="Speth D.R."/>
            <person name="In T Zandt M."/>
            <person name="Guerrero Cruz S."/>
            <person name="Jetten M.S."/>
            <person name="Dutilh B.E."/>
        </authorList>
    </citation>
    <scope>NUCLEOTIDE SEQUENCE [LARGE SCALE GENOMIC DNA]</scope>
    <source>
        <strain evidence="10">OLB20</strain>
    </source>
</reference>
<dbReference type="Gene3D" id="2.40.50.140">
    <property type="entry name" value="Nucleic acid-binding proteins"/>
    <property type="match status" value="1"/>
</dbReference>
<dbReference type="PANTHER" id="PTHR22648">
    <property type="entry name" value="TRANSCRIPTION TERMINATION FACTOR NUSA"/>
    <property type="match status" value="1"/>
</dbReference>
<keyword evidence="4 7" id="KW-0694">RNA-binding</keyword>
<dbReference type="PROSITE" id="PS50084">
    <property type="entry name" value="KH_TYPE_1"/>
    <property type="match status" value="1"/>
</dbReference>
<keyword evidence="5 7" id="KW-0805">Transcription regulation</keyword>
<keyword evidence="3 7" id="KW-0889">Transcription antitermination</keyword>
<feature type="region of interest" description="Disordered" evidence="8">
    <location>
        <begin position="359"/>
        <end position="397"/>
    </location>
</feature>
<dbReference type="PATRIC" id="fig|1617426.3.peg.1133"/>
<dbReference type="InterPro" id="IPR004087">
    <property type="entry name" value="KH_dom"/>
</dbReference>
<dbReference type="AlphaFoldDB" id="A0A136LWX1"/>
<dbReference type="Pfam" id="PF08529">
    <property type="entry name" value="NusA_N"/>
    <property type="match status" value="1"/>
</dbReference>
<organism evidence="10 11">
    <name type="scientific">candidate division WS6 bacterium OLB20</name>
    <dbReference type="NCBI Taxonomy" id="1617426"/>
    <lineage>
        <taxon>Bacteria</taxon>
        <taxon>Candidatus Dojkabacteria</taxon>
    </lineage>
</organism>
<evidence type="ECO:0000256" key="6">
    <source>
        <dbReference type="ARBA" id="ARBA00023163"/>
    </source>
</evidence>
<dbReference type="CDD" id="cd04455">
    <property type="entry name" value="S1_NusA"/>
    <property type="match status" value="1"/>
</dbReference>
<dbReference type="GO" id="GO:0031564">
    <property type="term" value="P:transcription antitermination"/>
    <property type="evidence" value="ECO:0007669"/>
    <property type="project" value="UniProtKB-UniRule"/>
</dbReference>
<dbReference type="GO" id="GO:0005829">
    <property type="term" value="C:cytosol"/>
    <property type="evidence" value="ECO:0007669"/>
    <property type="project" value="TreeGrafter"/>
</dbReference>
<dbReference type="InterPro" id="IPR036555">
    <property type="entry name" value="NusA_N_sf"/>
</dbReference>
<dbReference type="GO" id="GO:0006353">
    <property type="term" value="P:DNA-templated transcription termination"/>
    <property type="evidence" value="ECO:0007669"/>
    <property type="project" value="UniProtKB-UniRule"/>
</dbReference>
<dbReference type="SUPFAM" id="SSF50249">
    <property type="entry name" value="Nucleic acid-binding proteins"/>
    <property type="match status" value="1"/>
</dbReference>
<feature type="domain" description="K Homology" evidence="9">
    <location>
        <begin position="311"/>
        <end position="431"/>
    </location>
</feature>
<evidence type="ECO:0000256" key="2">
    <source>
        <dbReference type="ARBA" id="ARBA00022490"/>
    </source>
</evidence>
<name>A0A136LWX1_9BACT</name>
<proteinExistence type="inferred from homology"/>
<dbReference type="InterPro" id="IPR025249">
    <property type="entry name" value="TF_NusA_KH_1st"/>
</dbReference>
<feature type="domain" description="K Homology" evidence="9">
    <location>
        <begin position="235"/>
        <end position="302"/>
    </location>
</feature>
<protein>
    <recommendedName>
        <fullName evidence="7">Transcription termination/antitermination protein NusA</fullName>
    </recommendedName>
</protein>
<dbReference type="GO" id="GO:0003899">
    <property type="term" value="F:DNA-directed RNA polymerase activity"/>
    <property type="evidence" value="ECO:0007669"/>
    <property type="project" value="InterPro"/>
</dbReference>
<evidence type="ECO:0000256" key="3">
    <source>
        <dbReference type="ARBA" id="ARBA00022814"/>
    </source>
</evidence>
<dbReference type="Pfam" id="PF13184">
    <property type="entry name" value="KH_NusA_1st"/>
    <property type="match status" value="1"/>
</dbReference>
<evidence type="ECO:0000256" key="7">
    <source>
        <dbReference type="HAMAP-Rule" id="MF_00945"/>
    </source>
</evidence>
<dbReference type="FunFam" id="3.30.1480.10:FF:000002">
    <property type="entry name" value="Transcription termination/antitermination protein NusA"/>
    <property type="match status" value="1"/>
</dbReference>
<dbReference type="Proteomes" id="UP000070457">
    <property type="component" value="Unassembled WGS sequence"/>
</dbReference>
<evidence type="ECO:0000313" key="10">
    <source>
        <dbReference type="EMBL" id="KXK26151.1"/>
    </source>
</evidence>
<dbReference type="Gene3D" id="3.30.300.20">
    <property type="match status" value="2"/>
</dbReference>
<feature type="compositionally biased region" description="Acidic residues" evidence="8">
    <location>
        <begin position="367"/>
        <end position="376"/>
    </location>
</feature>
<accession>A0A136LWX1</accession>
<dbReference type="FunFam" id="3.30.300.20:FF:000002">
    <property type="entry name" value="Transcription termination/antitermination protein NusA"/>
    <property type="match status" value="1"/>
</dbReference>
<dbReference type="InterPro" id="IPR058582">
    <property type="entry name" value="KH_NusA_2nd"/>
</dbReference>
<dbReference type="InterPro" id="IPR012340">
    <property type="entry name" value="NA-bd_OB-fold"/>
</dbReference>
<dbReference type="GO" id="GO:0003723">
    <property type="term" value="F:RNA binding"/>
    <property type="evidence" value="ECO:0007669"/>
    <property type="project" value="UniProtKB-UniRule"/>
</dbReference>
<dbReference type="SMART" id="SM00322">
    <property type="entry name" value="KH"/>
    <property type="match status" value="2"/>
</dbReference>
<dbReference type="EMBL" id="JYNZ01000004">
    <property type="protein sequence ID" value="KXK26151.1"/>
    <property type="molecule type" value="Genomic_DNA"/>
</dbReference>
<dbReference type="InterPro" id="IPR009019">
    <property type="entry name" value="KH_sf_prok-type"/>
</dbReference>
<dbReference type="Gene3D" id="3.30.1480.10">
    <property type="entry name" value="NusA, N-terminal domain"/>
    <property type="match status" value="1"/>
</dbReference>
<dbReference type="FunFam" id="3.30.300.20:FF:000005">
    <property type="entry name" value="Transcription termination/antitermination protein NusA"/>
    <property type="match status" value="1"/>
</dbReference>
<dbReference type="SUPFAM" id="SSF47789">
    <property type="entry name" value="C-terminal domain of RNA polymerase alpha subunit"/>
    <property type="match status" value="1"/>
</dbReference>
<dbReference type="InterPro" id="IPR030842">
    <property type="entry name" value="TF_NusA_bacterial"/>
</dbReference>
<dbReference type="Gene3D" id="1.10.150.20">
    <property type="entry name" value="5' to 3' exonuclease, C-terminal subdomain"/>
    <property type="match status" value="1"/>
</dbReference>
<dbReference type="STRING" id="1617426.TR69_WS6001001145"/>
<sequence length="444" mass="48136">MSSQTDFLSAINQIAAERNIDPDEVLEAIKAAVISGFRRDYPEEDEGVSLDVEIDSQMGSIRVYADKKVVDKVTNKATQISLDDAQEIESKIEVGDHIQVDITPSGDFGRVAAQAAKQVILQKIREAEKESVMLEFKDKIGEIDYGVVQRMDGDNVIFEIRRAMAVMPKEDRIPVEFYRSGARLKVLIKDIRTGPRGKQLIVSRADPDFLVGLFKIEVPEILSGSVEIKAIAREAGSRSKVAVMSTSDGVDPIGSCVGQKGVRINAIMNELKFGPVEEKIDIILWDDDTEEFIANALSPAQVERVEIMDEDEHEVKVIVPDDQLSLAIGKEGQNVRLAAKLTGWNIDIEGETVKVESNDAYGKVGSEDEEDSDAESGTDGSDADASGSTAEEGSIESLGLSSRIVTALDKAGITSVEDLKAKVDAGEDIAGIGPKSLEDIKKAL</sequence>
<comment type="caution">
    <text evidence="10">The sequence shown here is derived from an EMBL/GenBank/DDBJ whole genome shotgun (WGS) entry which is preliminary data.</text>
</comment>
<dbReference type="PANTHER" id="PTHR22648:SF0">
    <property type="entry name" value="TRANSCRIPTION TERMINATION_ANTITERMINATION PROTEIN NUSA"/>
    <property type="match status" value="1"/>
</dbReference>
<keyword evidence="6 7" id="KW-0804">Transcription</keyword>
<evidence type="ECO:0000256" key="1">
    <source>
        <dbReference type="ARBA" id="ARBA00022472"/>
    </source>
</evidence>
<dbReference type="CDD" id="cd02134">
    <property type="entry name" value="KH-II_NusA_rpt1"/>
    <property type="match status" value="1"/>
</dbReference>